<comment type="function">
    <text evidence="1">Part of a potassium transport system.</text>
</comment>
<reference evidence="17" key="1">
    <citation type="submission" date="2017-01" db="EMBL/GenBank/DDBJ databases">
        <authorList>
            <person name="Varghese N."/>
            <person name="Submissions S."/>
        </authorList>
    </citation>
    <scope>NUCLEOTIDE SEQUENCE [LARGE SCALE GENOMIC DNA]</scope>
    <source>
        <strain evidence="17">CGMCC 1.7737</strain>
    </source>
</reference>
<dbReference type="Proteomes" id="UP000186914">
    <property type="component" value="Unassembled WGS sequence"/>
</dbReference>
<name>A0A1N6W992_9EURY</name>
<dbReference type="Pfam" id="PF02254">
    <property type="entry name" value="TrkA_N"/>
    <property type="match status" value="1"/>
</dbReference>
<dbReference type="PANTHER" id="PTHR32507">
    <property type="entry name" value="NA(+)/H(+) ANTIPORTER 1"/>
    <property type="match status" value="1"/>
</dbReference>
<dbReference type="InterPro" id="IPR036721">
    <property type="entry name" value="RCK_C_sf"/>
</dbReference>
<evidence type="ECO:0000259" key="14">
    <source>
        <dbReference type="PROSITE" id="PS51201"/>
    </source>
</evidence>
<keyword evidence="10" id="KW-0520">NAD</keyword>
<dbReference type="PROSITE" id="PS51201">
    <property type="entry name" value="RCK_N"/>
    <property type="match status" value="1"/>
</dbReference>
<feature type="domain" description="RCK C-terminal" evidence="15">
    <location>
        <begin position="536"/>
        <end position="616"/>
    </location>
</feature>
<dbReference type="Pfam" id="PF02080">
    <property type="entry name" value="TrkA_C"/>
    <property type="match status" value="1"/>
</dbReference>
<organism evidence="16 17">
    <name type="scientific">Haladaptatus litoreus</name>
    <dbReference type="NCBI Taxonomy" id="553468"/>
    <lineage>
        <taxon>Archaea</taxon>
        <taxon>Methanobacteriati</taxon>
        <taxon>Methanobacteriota</taxon>
        <taxon>Stenosarchaea group</taxon>
        <taxon>Halobacteria</taxon>
        <taxon>Halobacteriales</taxon>
        <taxon>Haladaptataceae</taxon>
        <taxon>Haladaptatus</taxon>
    </lineage>
</organism>
<dbReference type="RefSeq" id="WP_076427864.1">
    <property type="nucleotide sequence ID" value="NZ_FTNO01000001.1"/>
</dbReference>
<dbReference type="GO" id="GO:0015297">
    <property type="term" value="F:antiporter activity"/>
    <property type="evidence" value="ECO:0007669"/>
    <property type="project" value="UniProtKB-KW"/>
</dbReference>
<dbReference type="GO" id="GO:0005886">
    <property type="term" value="C:plasma membrane"/>
    <property type="evidence" value="ECO:0007669"/>
    <property type="project" value="UniProtKB-SubCell"/>
</dbReference>
<proteinExistence type="predicted"/>
<keyword evidence="3" id="KW-0813">Transport</keyword>
<evidence type="ECO:0000256" key="1">
    <source>
        <dbReference type="ARBA" id="ARBA00003660"/>
    </source>
</evidence>
<keyword evidence="12 13" id="KW-0472">Membrane</keyword>
<feature type="transmembrane region" description="Helical" evidence="13">
    <location>
        <begin position="370"/>
        <end position="393"/>
    </location>
</feature>
<dbReference type="PANTHER" id="PTHR32507:SF0">
    <property type="entry name" value="NA(+)_H(+) ANTIPORTER 2-RELATED"/>
    <property type="match status" value="1"/>
</dbReference>
<dbReference type="PRINTS" id="PR00335">
    <property type="entry name" value="KUPTAKETRKA"/>
</dbReference>
<evidence type="ECO:0000256" key="4">
    <source>
        <dbReference type="ARBA" id="ARBA00022449"/>
    </source>
</evidence>
<evidence type="ECO:0000256" key="5">
    <source>
        <dbReference type="ARBA" id="ARBA00022475"/>
    </source>
</evidence>
<feature type="transmembrane region" description="Helical" evidence="13">
    <location>
        <begin position="159"/>
        <end position="176"/>
    </location>
</feature>
<dbReference type="InterPro" id="IPR036291">
    <property type="entry name" value="NAD(P)-bd_dom_sf"/>
</dbReference>
<feature type="transmembrane region" description="Helical" evidence="13">
    <location>
        <begin position="228"/>
        <end position="261"/>
    </location>
</feature>
<dbReference type="PROSITE" id="PS51202">
    <property type="entry name" value="RCK_C"/>
    <property type="match status" value="1"/>
</dbReference>
<keyword evidence="4" id="KW-0050">Antiport</keyword>
<dbReference type="InterPro" id="IPR006153">
    <property type="entry name" value="Cation/H_exchanger_TM"/>
</dbReference>
<accession>A0A1N6W992</accession>
<evidence type="ECO:0000313" key="16">
    <source>
        <dbReference type="EMBL" id="SIQ86570.1"/>
    </source>
</evidence>
<evidence type="ECO:0000313" key="17">
    <source>
        <dbReference type="Proteomes" id="UP000186914"/>
    </source>
</evidence>
<keyword evidence="9 13" id="KW-1133">Transmembrane helix</keyword>
<protein>
    <submittedName>
        <fullName evidence="16">Sodium/proton antiporter, CPA1 family</fullName>
    </submittedName>
</protein>
<evidence type="ECO:0000259" key="15">
    <source>
        <dbReference type="PROSITE" id="PS51202"/>
    </source>
</evidence>
<feature type="transmembrane region" description="Helical" evidence="13">
    <location>
        <begin position="196"/>
        <end position="216"/>
    </location>
</feature>
<dbReference type="Gene3D" id="1.20.1530.20">
    <property type="match status" value="1"/>
</dbReference>
<dbReference type="InterPro" id="IPR003148">
    <property type="entry name" value="RCK_N"/>
</dbReference>
<evidence type="ECO:0000256" key="13">
    <source>
        <dbReference type="SAM" id="Phobius"/>
    </source>
</evidence>
<evidence type="ECO:0000256" key="6">
    <source>
        <dbReference type="ARBA" id="ARBA00022538"/>
    </source>
</evidence>
<dbReference type="OrthoDB" id="11709at2157"/>
<feature type="transmembrane region" description="Helical" evidence="13">
    <location>
        <begin position="299"/>
        <end position="317"/>
    </location>
</feature>
<dbReference type="GO" id="GO:1902600">
    <property type="term" value="P:proton transmembrane transport"/>
    <property type="evidence" value="ECO:0007669"/>
    <property type="project" value="InterPro"/>
</dbReference>
<keyword evidence="5" id="KW-1003">Cell membrane</keyword>
<evidence type="ECO:0000256" key="10">
    <source>
        <dbReference type="ARBA" id="ARBA00023027"/>
    </source>
</evidence>
<feature type="domain" description="RCK N-terminal" evidence="14">
    <location>
        <begin position="401"/>
        <end position="518"/>
    </location>
</feature>
<feature type="transmembrane region" description="Helical" evidence="13">
    <location>
        <begin position="90"/>
        <end position="112"/>
    </location>
</feature>
<gene>
    <name evidence="16" type="ORF">SAMN05421858_0640</name>
</gene>
<dbReference type="InterPro" id="IPR038770">
    <property type="entry name" value="Na+/solute_symporter_sf"/>
</dbReference>
<dbReference type="GO" id="GO:0015079">
    <property type="term" value="F:potassium ion transmembrane transporter activity"/>
    <property type="evidence" value="ECO:0007669"/>
    <property type="project" value="InterPro"/>
</dbReference>
<feature type="transmembrane region" description="Helical" evidence="13">
    <location>
        <begin position="118"/>
        <end position="138"/>
    </location>
</feature>
<evidence type="ECO:0000256" key="11">
    <source>
        <dbReference type="ARBA" id="ARBA00023065"/>
    </source>
</evidence>
<dbReference type="Gene3D" id="3.40.50.720">
    <property type="entry name" value="NAD(P)-binding Rossmann-like Domain"/>
    <property type="match status" value="1"/>
</dbReference>
<dbReference type="Pfam" id="PF00999">
    <property type="entry name" value="Na_H_Exchanger"/>
    <property type="match status" value="1"/>
</dbReference>
<dbReference type="Gene3D" id="3.30.70.1450">
    <property type="entry name" value="Regulator of K+ conductance, C-terminal domain"/>
    <property type="match status" value="1"/>
</dbReference>
<feature type="transmembrane region" description="Helical" evidence="13">
    <location>
        <begin position="337"/>
        <end position="358"/>
    </location>
</feature>
<evidence type="ECO:0000256" key="8">
    <source>
        <dbReference type="ARBA" id="ARBA00022958"/>
    </source>
</evidence>
<dbReference type="InterPro" id="IPR006037">
    <property type="entry name" value="RCK_C"/>
</dbReference>
<evidence type="ECO:0000256" key="12">
    <source>
        <dbReference type="ARBA" id="ARBA00023136"/>
    </source>
</evidence>
<dbReference type="SUPFAM" id="SSF116726">
    <property type="entry name" value="TrkA C-terminal domain-like"/>
    <property type="match status" value="1"/>
</dbReference>
<evidence type="ECO:0000256" key="3">
    <source>
        <dbReference type="ARBA" id="ARBA00022448"/>
    </source>
</evidence>
<keyword evidence="11" id="KW-0406">Ion transport</keyword>
<dbReference type="AlphaFoldDB" id="A0A1N6W992"/>
<dbReference type="EMBL" id="FTNO01000001">
    <property type="protein sequence ID" value="SIQ86570.1"/>
    <property type="molecule type" value="Genomic_DNA"/>
</dbReference>
<dbReference type="InterPro" id="IPR006036">
    <property type="entry name" value="K_uptake_TrkA"/>
</dbReference>
<keyword evidence="8" id="KW-0630">Potassium</keyword>
<keyword evidence="17" id="KW-1185">Reference proteome</keyword>
<evidence type="ECO:0000256" key="2">
    <source>
        <dbReference type="ARBA" id="ARBA00004651"/>
    </source>
</evidence>
<dbReference type="SUPFAM" id="SSF51735">
    <property type="entry name" value="NAD(P)-binding Rossmann-fold domains"/>
    <property type="match status" value="1"/>
</dbReference>
<feature type="transmembrane region" description="Helical" evidence="13">
    <location>
        <begin position="273"/>
        <end position="294"/>
    </location>
</feature>
<evidence type="ECO:0000256" key="9">
    <source>
        <dbReference type="ARBA" id="ARBA00022989"/>
    </source>
</evidence>
<feature type="transmembrane region" description="Helical" evidence="13">
    <location>
        <begin position="57"/>
        <end position="78"/>
    </location>
</feature>
<evidence type="ECO:0000256" key="7">
    <source>
        <dbReference type="ARBA" id="ARBA00022692"/>
    </source>
</evidence>
<comment type="subcellular location">
    <subcellularLocation>
        <location evidence="2">Cell membrane</location>
        <topology evidence="2">Multi-pass membrane protein</topology>
    </subcellularLocation>
</comment>
<sequence>MATDALLASASIILLGAVSKLLADRFGIPNVVFLLGFGILFGPEVIGLLDPSLFSNALSTIVSLAVAIIVFEGAFNLTSSRIRSASTATLRLVTLGSAITFLGLGLTIRYLLDLQWSLSFLISALLVATGPTVITPILEQTDVRENVKTTLETEGIVNDPVASVLGAVIFSAAALGERPFTRGGPVDEEIVIEFVTQLGVGVLIGIVTAISVIYVLRNFSRTPQNSRITVIATALISFAVADLFASEAGVVSVAVAGLLVGNADIPYEEEIEGFSGDVTAIVLSVVYIILASLLRFEELVEFGLAGVAVVLIAMFVVRPLSVFLSTVRSDFSRNERLFISAVGPRGIIPASTATLFSLQLAQADVANAESVVSVVFLVILVTVIFEAGGAPFIANRLDIVPMTILIIGGSRIGRTLAERLEERGENPIIIERDVEVVSNLRANGYSVVHGNGANASVLEDAGVEDAKMVVAATSEDDQNILACQTARTKFGVENLLAQVNDTENVDAFEDLGIRTTTPTLATVDTMDDLILRPSFFAWLSSVGDENDVTEVTVDSASMVGRELGDIDFPDESSVVLVQRDSEYIIPKSSVVLGEGDVVTLLGTADAVEDAARMLSE</sequence>
<keyword evidence="6" id="KW-0633">Potassium transport</keyword>
<keyword evidence="7 13" id="KW-0812">Transmembrane</keyword>